<dbReference type="EMBL" id="JAVYJV010000021">
    <property type="protein sequence ID" value="KAK4342407.1"/>
    <property type="molecule type" value="Genomic_DNA"/>
</dbReference>
<dbReference type="SUPFAM" id="SSF81383">
    <property type="entry name" value="F-box domain"/>
    <property type="match status" value="1"/>
</dbReference>
<feature type="region of interest" description="Disordered" evidence="1">
    <location>
        <begin position="1"/>
        <end position="28"/>
    </location>
</feature>
<evidence type="ECO:0000259" key="2">
    <source>
        <dbReference type="Pfam" id="PF00646"/>
    </source>
</evidence>
<dbReference type="Pfam" id="PF00646">
    <property type="entry name" value="F-box"/>
    <property type="match status" value="1"/>
</dbReference>
<protein>
    <recommendedName>
        <fullName evidence="2">F-box domain-containing protein</fullName>
    </recommendedName>
</protein>
<reference evidence="3" key="1">
    <citation type="submission" date="2023-12" db="EMBL/GenBank/DDBJ databases">
        <title>Genome assembly of Anisodus tanguticus.</title>
        <authorList>
            <person name="Wang Y.-J."/>
        </authorList>
    </citation>
    <scope>NUCLEOTIDE SEQUENCE</scope>
    <source>
        <strain evidence="3">KB-2021</strain>
        <tissue evidence="3">Leaf</tissue>
    </source>
</reference>
<name>A0AAE1R290_9SOLA</name>
<dbReference type="AlphaFoldDB" id="A0AAE1R290"/>
<evidence type="ECO:0000256" key="1">
    <source>
        <dbReference type="SAM" id="MobiDB-lite"/>
    </source>
</evidence>
<dbReference type="InterPro" id="IPR036047">
    <property type="entry name" value="F-box-like_dom_sf"/>
</dbReference>
<feature type="domain" description="F-box" evidence="2">
    <location>
        <begin position="83"/>
        <end position="112"/>
    </location>
</feature>
<proteinExistence type="predicted"/>
<accession>A0AAE1R290</accession>
<evidence type="ECO:0000313" key="3">
    <source>
        <dbReference type="EMBL" id="KAK4342407.1"/>
    </source>
</evidence>
<comment type="caution">
    <text evidence="3">The sequence shown here is derived from an EMBL/GenBank/DDBJ whole genome shotgun (WGS) entry which is preliminary data.</text>
</comment>
<dbReference type="InterPro" id="IPR001810">
    <property type="entry name" value="F-box_dom"/>
</dbReference>
<organism evidence="3 4">
    <name type="scientific">Anisodus tanguticus</name>
    <dbReference type="NCBI Taxonomy" id="243964"/>
    <lineage>
        <taxon>Eukaryota</taxon>
        <taxon>Viridiplantae</taxon>
        <taxon>Streptophyta</taxon>
        <taxon>Embryophyta</taxon>
        <taxon>Tracheophyta</taxon>
        <taxon>Spermatophyta</taxon>
        <taxon>Magnoliopsida</taxon>
        <taxon>eudicotyledons</taxon>
        <taxon>Gunneridae</taxon>
        <taxon>Pentapetalae</taxon>
        <taxon>asterids</taxon>
        <taxon>lamiids</taxon>
        <taxon>Solanales</taxon>
        <taxon>Solanaceae</taxon>
        <taxon>Solanoideae</taxon>
        <taxon>Hyoscyameae</taxon>
        <taxon>Anisodus</taxon>
    </lineage>
</organism>
<feature type="compositionally biased region" description="Polar residues" evidence="1">
    <location>
        <begin position="13"/>
        <end position="28"/>
    </location>
</feature>
<sequence>MKKKQNTKAKENPNLSQPQIPQTKKNASSIHKMKRFEKILENPDQENAGTVVVSANCSLIVAPLKNKQKTKAKAIQEYAIAESLPQELITKIFQRSATKIILRFLAVSKKWMYELTSANFIYTHLSTSPNAILTRYLLRDRNYYLQK</sequence>
<dbReference type="Proteomes" id="UP001291623">
    <property type="component" value="Unassembled WGS sequence"/>
</dbReference>
<gene>
    <name evidence="3" type="ORF">RND71_038223</name>
</gene>
<evidence type="ECO:0000313" key="4">
    <source>
        <dbReference type="Proteomes" id="UP001291623"/>
    </source>
</evidence>
<keyword evidence="4" id="KW-1185">Reference proteome</keyword>